<evidence type="ECO:0000313" key="6">
    <source>
        <dbReference type="Proteomes" id="UP000000539"/>
    </source>
</evidence>
<evidence type="ECO:0000259" key="4">
    <source>
        <dbReference type="Pfam" id="PF07773"/>
    </source>
</evidence>
<name>A0A8V0X9F4_CHICK</name>
<proteinExistence type="predicted"/>
<dbReference type="PANTHER" id="PTHR14611:SF4">
    <property type="entry name" value="TECTONIC-3"/>
    <property type="match status" value="1"/>
</dbReference>
<dbReference type="PANTHER" id="PTHR14611">
    <property type="entry name" value="TECTONIC FAMILY MEMBER"/>
    <property type="match status" value="1"/>
</dbReference>
<reference evidence="5" key="1">
    <citation type="submission" date="2020-11" db="EMBL/GenBank/DDBJ databases">
        <title>Gallus gallus (Chicken) genome, bGalGal1, GRCg7b, maternal haplotype autosomes + Z &amp; W.</title>
        <authorList>
            <person name="Warren W."/>
            <person name="Formenti G."/>
            <person name="Fedrigo O."/>
            <person name="Haase B."/>
            <person name="Mountcastle J."/>
            <person name="Balacco J."/>
            <person name="Tracey A."/>
            <person name="Schneider V."/>
            <person name="Okimoto R."/>
            <person name="Cheng H."/>
            <person name="Hawken R."/>
            <person name="Howe K."/>
            <person name="Jarvis E.D."/>
        </authorList>
    </citation>
    <scope>NUCLEOTIDE SEQUENCE [LARGE SCALE GENOMIC DNA]</scope>
    <source>
        <strain evidence="5">Broiler</strain>
    </source>
</reference>
<evidence type="ECO:0000256" key="2">
    <source>
        <dbReference type="SAM" id="MobiDB-lite"/>
    </source>
</evidence>
<feature type="chain" id="PRO_5036501388" evidence="3">
    <location>
        <begin position="20"/>
        <end position="498"/>
    </location>
</feature>
<comment type="subunit">
    <text evidence="1">Part of the tectonic-like complex (also named B9 complex).</text>
</comment>
<dbReference type="Pfam" id="PF07773">
    <property type="entry name" value="TCTN_DUF1619"/>
    <property type="match status" value="1"/>
</dbReference>
<gene>
    <name evidence="5" type="primary">TCTN3</name>
</gene>
<dbReference type="OrthoDB" id="184109at2759"/>
<protein>
    <submittedName>
        <fullName evidence="5">Tectonic family member 3</fullName>
    </submittedName>
</protein>
<feature type="region of interest" description="Disordered" evidence="2">
    <location>
        <begin position="24"/>
        <end position="53"/>
    </location>
</feature>
<dbReference type="Ensembl" id="ENSGALT00010003808.1">
    <property type="protein sequence ID" value="ENSGALP00010002135.1"/>
    <property type="gene ID" value="ENSGALG00010001661.1"/>
</dbReference>
<feature type="domain" description="Tectonic-1-3" evidence="4">
    <location>
        <begin position="271"/>
        <end position="442"/>
    </location>
</feature>
<accession>A0A8V0X9F4</accession>
<dbReference type="GeneTree" id="ENSGT00570000079101"/>
<keyword evidence="3" id="KW-0732">Signal</keyword>
<dbReference type="GO" id="GO:0030030">
    <property type="term" value="P:cell projection organization"/>
    <property type="evidence" value="ECO:0007669"/>
    <property type="project" value="UniProtKB-KW"/>
</dbReference>
<sequence length="498" mass="55008">MSGALEILLALMLARVVEGGPGTTPGATAELTAGGPRQATHRNEAAAPHRASALRAVRGGAQSPFFPARGLPARGRPPGACGLCRPGAGSSSRLTSSRSVNQVCVEKSLIFRTNIPYHTDTIAVSDGPDLFCVQLDDLKLNYFRQPKRIKESDFLKLLKYSKHSFLAQSQVQPSFSAFYRVPINDTIAESMKVRISPIGPPGAPYMEDNVCNNAVSEVIYEIEFNGTYGIQSVSVQFKVTSISGSSGFSLQQQHFTLRFWTRMLPHTLPRSGNPGYITGAPLLIANDSAVQHMSILQSEGDGSCSQFLRHTVRFGSNTRTGCKLRLTQMEESNCSYIQLKLYKAFQGMNQAEDLAIIGSARSTQEEEWVTILIQNCSVQIKNCSSCCMIPVTLDIQILWTKMGLLSNPQAQIVGVRYFYQCQPLKSLSTGMVPLTTVVTFTDMTEWPEPPRGLPKVHWKLPFDFFFPFKMVLSIERSYRDDLTAYFVVILILSSILCF</sequence>
<dbReference type="InterPro" id="IPR011677">
    <property type="entry name" value="TCTN1-3_dom"/>
</dbReference>
<feature type="compositionally biased region" description="Low complexity" evidence="2">
    <location>
        <begin position="24"/>
        <end position="36"/>
    </location>
</feature>
<keyword evidence="6" id="KW-1185">Reference proteome</keyword>
<evidence type="ECO:0000256" key="1">
    <source>
        <dbReference type="ARBA" id="ARBA00011495"/>
    </source>
</evidence>
<organism evidence="5 6">
    <name type="scientific">Gallus gallus</name>
    <name type="common">Chicken</name>
    <dbReference type="NCBI Taxonomy" id="9031"/>
    <lineage>
        <taxon>Eukaryota</taxon>
        <taxon>Metazoa</taxon>
        <taxon>Chordata</taxon>
        <taxon>Craniata</taxon>
        <taxon>Vertebrata</taxon>
        <taxon>Euteleostomi</taxon>
        <taxon>Archelosauria</taxon>
        <taxon>Archosauria</taxon>
        <taxon>Dinosauria</taxon>
        <taxon>Saurischia</taxon>
        <taxon>Theropoda</taxon>
        <taxon>Coelurosauria</taxon>
        <taxon>Aves</taxon>
        <taxon>Neognathae</taxon>
        <taxon>Galloanserae</taxon>
        <taxon>Galliformes</taxon>
        <taxon>Phasianidae</taxon>
        <taxon>Phasianinae</taxon>
        <taxon>Gallus</taxon>
    </lineage>
</organism>
<evidence type="ECO:0000256" key="3">
    <source>
        <dbReference type="SAM" id="SignalP"/>
    </source>
</evidence>
<reference evidence="5" key="3">
    <citation type="submission" date="2025-09" db="UniProtKB">
        <authorList>
            <consortium name="Ensembl"/>
        </authorList>
    </citation>
    <scope>IDENTIFICATION</scope>
    <source>
        <strain evidence="5">broiler</strain>
    </source>
</reference>
<reference evidence="5" key="2">
    <citation type="submission" date="2025-08" db="UniProtKB">
        <authorList>
            <consortium name="Ensembl"/>
        </authorList>
    </citation>
    <scope>IDENTIFICATION</scope>
    <source>
        <strain evidence="5">broiler</strain>
    </source>
</reference>
<dbReference type="Proteomes" id="UP000000539">
    <property type="component" value="Chromosome 6"/>
</dbReference>
<dbReference type="InterPro" id="IPR040354">
    <property type="entry name" value="TCTN1-3"/>
</dbReference>
<dbReference type="AlphaFoldDB" id="A0A8V0X9F4"/>
<feature type="signal peptide" evidence="3">
    <location>
        <begin position="1"/>
        <end position="19"/>
    </location>
</feature>
<evidence type="ECO:0000313" key="5">
    <source>
        <dbReference type="Ensembl" id="ENSGALP00010002135.1"/>
    </source>
</evidence>